<sequence length="325" mass="36368">MESFMSSGEMIGESDAFVQLKQQIQRVSPSNATVLLLGQSGSGKELAAAQIHQLSQRRSMPFVTVECSGLAASLFESELFGHRKGAFTGAISNHIGLVESAQGGTLFLDEIGEVPLSEQVKLLRLIETQSFRRVGSTEVRQADFRLIAATNKNLRQMVSDGSFREDLFYRLNVFELHLPTLKQRKNDILSLFFHFSHSIAAERKIRLSLSAQTCLLSYDYPGNIRELRNVVERALIMSDGDYIEPKHLPGVCQNCDIPKQITRINVEPQSTAVFEAQLTPPTDAEKVKQHYIRSAAQHFSGSRAQLAKHLGLGERSLYRYLKMPE</sequence>
<dbReference type="InterPro" id="IPR025944">
    <property type="entry name" value="Sigma_54_int_dom_CS"/>
</dbReference>
<dbReference type="EMBL" id="RAQO01000008">
    <property type="protein sequence ID" value="RKF15680.1"/>
    <property type="molecule type" value="Genomic_DNA"/>
</dbReference>
<dbReference type="InterPro" id="IPR027417">
    <property type="entry name" value="P-loop_NTPase"/>
</dbReference>
<dbReference type="AlphaFoldDB" id="A0A420E8F9"/>
<keyword evidence="1" id="KW-0547">Nucleotide-binding</keyword>
<dbReference type="SUPFAM" id="SSF52540">
    <property type="entry name" value="P-loop containing nucleoside triphosphate hydrolases"/>
    <property type="match status" value="1"/>
</dbReference>
<dbReference type="Gene3D" id="3.40.50.300">
    <property type="entry name" value="P-loop containing nucleotide triphosphate hydrolases"/>
    <property type="match status" value="1"/>
</dbReference>
<evidence type="ECO:0000256" key="5">
    <source>
        <dbReference type="ARBA" id="ARBA00023163"/>
    </source>
</evidence>
<organism evidence="7 8">
    <name type="scientific">Alginatibacterium sediminis</name>
    <dbReference type="NCBI Taxonomy" id="2164068"/>
    <lineage>
        <taxon>Bacteria</taxon>
        <taxon>Pseudomonadati</taxon>
        <taxon>Pseudomonadota</taxon>
        <taxon>Gammaproteobacteria</taxon>
        <taxon>Alteromonadales</taxon>
        <taxon>Alteromonadaceae</taxon>
        <taxon>Alginatibacterium</taxon>
    </lineage>
</organism>
<name>A0A420E8F9_9ALTE</name>
<evidence type="ECO:0000256" key="4">
    <source>
        <dbReference type="ARBA" id="ARBA00023125"/>
    </source>
</evidence>
<dbReference type="InterPro" id="IPR058031">
    <property type="entry name" value="AAA_lid_NorR"/>
</dbReference>
<dbReference type="InterPro" id="IPR003593">
    <property type="entry name" value="AAA+_ATPase"/>
</dbReference>
<keyword evidence="3" id="KW-0805">Transcription regulation</keyword>
<comment type="caution">
    <text evidence="7">The sequence shown here is derived from an EMBL/GenBank/DDBJ whole genome shotgun (WGS) entry which is preliminary data.</text>
</comment>
<dbReference type="Proteomes" id="UP000286482">
    <property type="component" value="Unassembled WGS sequence"/>
</dbReference>
<dbReference type="PROSITE" id="PS50045">
    <property type="entry name" value="SIGMA54_INTERACT_4"/>
    <property type="match status" value="1"/>
</dbReference>
<dbReference type="SMART" id="SM00382">
    <property type="entry name" value="AAA"/>
    <property type="match status" value="1"/>
</dbReference>
<dbReference type="Pfam" id="PF00158">
    <property type="entry name" value="Sigma54_activat"/>
    <property type="match status" value="1"/>
</dbReference>
<dbReference type="GO" id="GO:0003677">
    <property type="term" value="F:DNA binding"/>
    <property type="evidence" value="ECO:0007669"/>
    <property type="project" value="UniProtKB-KW"/>
</dbReference>
<dbReference type="PANTHER" id="PTHR32071">
    <property type="entry name" value="TRANSCRIPTIONAL REGULATORY PROTEIN"/>
    <property type="match status" value="1"/>
</dbReference>
<dbReference type="SUPFAM" id="SSF46689">
    <property type="entry name" value="Homeodomain-like"/>
    <property type="match status" value="1"/>
</dbReference>
<keyword evidence="5" id="KW-0804">Transcription</keyword>
<dbReference type="InterPro" id="IPR025943">
    <property type="entry name" value="Sigma_54_int_dom_ATP-bd_2"/>
</dbReference>
<reference evidence="7 8" key="1">
    <citation type="submission" date="2018-09" db="EMBL/GenBank/DDBJ databases">
        <authorList>
            <person name="Wang Z."/>
        </authorList>
    </citation>
    <scope>NUCLEOTIDE SEQUENCE [LARGE SCALE GENOMIC DNA]</scope>
    <source>
        <strain evidence="7 8">ALS 81</strain>
    </source>
</reference>
<evidence type="ECO:0000313" key="8">
    <source>
        <dbReference type="Proteomes" id="UP000286482"/>
    </source>
</evidence>
<evidence type="ECO:0000259" key="6">
    <source>
        <dbReference type="PROSITE" id="PS50045"/>
    </source>
</evidence>
<evidence type="ECO:0000313" key="7">
    <source>
        <dbReference type="EMBL" id="RKF15680.1"/>
    </source>
</evidence>
<dbReference type="PROSITE" id="PS00688">
    <property type="entry name" value="SIGMA54_INTERACT_3"/>
    <property type="match status" value="1"/>
</dbReference>
<evidence type="ECO:0000256" key="1">
    <source>
        <dbReference type="ARBA" id="ARBA00022741"/>
    </source>
</evidence>
<dbReference type="FunFam" id="3.40.50.300:FF:000006">
    <property type="entry name" value="DNA-binding transcriptional regulator NtrC"/>
    <property type="match status" value="1"/>
</dbReference>
<protein>
    <submittedName>
        <fullName evidence="7">Sigma-54-dependent Fis family transcriptional regulator</fullName>
    </submittedName>
</protein>
<evidence type="ECO:0000256" key="3">
    <source>
        <dbReference type="ARBA" id="ARBA00023015"/>
    </source>
</evidence>
<dbReference type="InterPro" id="IPR002078">
    <property type="entry name" value="Sigma_54_int"/>
</dbReference>
<gene>
    <name evidence="7" type="ORF">DBZ36_14960</name>
</gene>
<dbReference type="InterPro" id="IPR009057">
    <property type="entry name" value="Homeodomain-like_sf"/>
</dbReference>
<keyword evidence="8" id="KW-1185">Reference proteome</keyword>
<dbReference type="GO" id="GO:0006355">
    <property type="term" value="P:regulation of DNA-templated transcription"/>
    <property type="evidence" value="ECO:0007669"/>
    <property type="project" value="InterPro"/>
</dbReference>
<dbReference type="Gene3D" id="1.10.8.60">
    <property type="match status" value="1"/>
</dbReference>
<evidence type="ECO:0000256" key="2">
    <source>
        <dbReference type="ARBA" id="ARBA00022840"/>
    </source>
</evidence>
<dbReference type="Gene3D" id="1.10.10.60">
    <property type="entry name" value="Homeodomain-like"/>
    <property type="match status" value="1"/>
</dbReference>
<dbReference type="GO" id="GO:0005524">
    <property type="term" value="F:ATP binding"/>
    <property type="evidence" value="ECO:0007669"/>
    <property type="project" value="UniProtKB-KW"/>
</dbReference>
<dbReference type="PROSITE" id="PS00676">
    <property type="entry name" value="SIGMA54_INTERACT_2"/>
    <property type="match status" value="1"/>
</dbReference>
<dbReference type="Pfam" id="PF25601">
    <property type="entry name" value="AAA_lid_14"/>
    <property type="match status" value="1"/>
</dbReference>
<keyword evidence="2" id="KW-0067">ATP-binding</keyword>
<dbReference type="CDD" id="cd00009">
    <property type="entry name" value="AAA"/>
    <property type="match status" value="1"/>
</dbReference>
<accession>A0A420E8F9</accession>
<proteinExistence type="predicted"/>
<keyword evidence="4" id="KW-0238">DNA-binding</keyword>
<feature type="domain" description="Sigma-54 factor interaction" evidence="6">
    <location>
        <begin position="10"/>
        <end position="236"/>
    </location>
</feature>